<gene>
    <name evidence="1" type="ORF">H9950_03280</name>
</gene>
<sequence length="260" mass="28182">MKKIFNFGSVALSVIFALGFSACNEEVDYIPAGKVDDNCIKASFTTDNISTEVSPTGEKTLTLTVVRENTVNEATIALNVLRNDGNVFQIPESVTFAPGQESVTFDMTFPNVEIGVEYTYSIGLEETVVDPYSQNTLATTTGTVQMIQWDLLGTGTLSCTLLNSTATCNVYKASHAAWYKAEAPVEEGMDILFIVNDDNSVTVSDQPIFTDTNYGTVYVNNTTGGGIYDAEANIIQAAFYYYCSAGYFGTFVETLTLPAE</sequence>
<comment type="caution">
    <text evidence="1">The sequence shown here is derived from an EMBL/GenBank/DDBJ whole genome shotgun (WGS) entry which is preliminary data.</text>
</comment>
<organism evidence="1 2">
    <name type="scientific">Candidatus Bacteroides avicola</name>
    <dbReference type="NCBI Taxonomy" id="2838468"/>
    <lineage>
        <taxon>Bacteria</taxon>
        <taxon>Pseudomonadati</taxon>
        <taxon>Bacteroidota</taxon>
        <taxon>Bacteroidia</taxon>
        <taxon>Bacteroidales</taxon>
        <taxon>Bacteroidaceae</taxon>
        <taxon>Bacteroides</taxon>
    </lineage>
</organism>
<dbReference type="PROSITE" id="PS51257">
    <property type="entry name" value="PROKAR_LIPOPROTEIN"/>
    <property type="match status" value="1"/>
</dbReference>
<reference evidence="1" key="2">
    <citation type="submission" date="2021-04" db="EMBL/GenBank/DDBJ databases">
        <authorList>
            <person name="Gilroy R."/>
        </authorList>
    </citation>
    <scope>NUCLEOTIDE SEQUENCE</scope>
    <source>
        <strain evidence="1">ChiHjej12B11-9795</strain>
    </source>
</reference>
<dbReference type="EMBL" id="DWZI01000017">
    <property type="protein sequence ID" value="HJA85214.1"/>
    <property type="molecule type" value="Genomic_DNA"/>
</dbReference>
<protein>
    <submittedName>
        <fullName evidence="1">Uncharacterized protein</fullName>
    </submittedName>
</protein>
<evidence type="ECO:0000313" key="1">
    <source>
        <dbReference type="EMBL" id="HJA85214.1"/>
    </source>
</evidence>
<reference evidence="1" key="1">
    <citation type="journal article" date="2021" name="PeerJ">
        <title>Extensive microbial diversity within the chicken gut microbiome revealed by metagenomics and culture.</title>
        <authorList>
            <person name="Gilroy R."/>
            <person name="Ravi A."/>
            <person name="Getino M."/>
            <person name="Pursley I."/>
            <person name="Horton D.L."/>
            <person name="Alikhan N.F."/>
            <person name="Baker D."/>
            <person name="Gharbi K."/>
            <person name="Hall N."/>
            <person name="Watson M."/>
            <person name="Adriaenssens E.M."/>
            <person name="Foster-Nyarko E."/>
            <person name="Jarju S."/>
            <person name="Secka A."/>
            <person name="Antonio M."/>
            <person name="Oren A."/>
            <person name="Chaudhuri R.R."/>
            <person name="La Ragione R."/>
            <person name="Hildebrand F."/>
            <person name="Pallen M.J."/>
        </authorList>
    </citation>
    <scope>NUCLEOTIDE SEQUENCE</scope>
    <source>
        <strain evidence="1">ChiHjej12B11-9795</strain>
    </source>
</reference>
<dbReference type="Proteomes" id="UP000823862">
    <property type="component" value="Unassembled WGS sequence"/>
</dbReference>
<name>A0A9D2HVG7_9BACE</name>
<proteinExistence type="predicted"/>
<accession>A0A9D2HVG7</accession>
<evidence type="ECO:0000313" key="2">
    <source>
        <dbReference type="Proteomes" id="UP000823862"/>
    </source>
</evidence>
<dbReference type="AlphaFoldDB" id="A0A9D2HVG7"/>